<evidence type="ECO:0000313" key="1">
    <source>
        <dbReference type="EMBL" id="OPH61739.1"/>
    </source>
</evidence>
<dbReference type="AlphaFoldDB" id="A0A1V4HS15"/>
<keyword evidence="2" id="KW-1185">Reference proteome</keyword>
<accession>A0A1V4HS15</accession>
<dbReference type="EMBL" id="MBTG01000001">
    <property type="protein sequence ID" value="OPH61739.1"/>
    <property type="molecule type" value="Genomic_DNA"/>
</dbReference>
<name>A0A1V4HS15_9BACL</name>
<dbReference type="Proteomes" id="UP000190626">
    <property type="component" value="Unassembled WGS sequence"/>
</dbReference>
<reference evidence="2" key="1">
    <citation type="submission" date="2016-07" db="EMBL/GenBank/DDBJ databases">
        <authorList>
            <person name="Florea S."/>
            <person name="Webb J.S."/>
            <person name="Jaromczyk J."/>
            <person name="Schardl C.L."/>
        </authorList>
    </citation>
    <scope>NUCLEOTIDE SEQUENCE [LARGE SCALE GENOMIC DNA]</scope>
    <source>
        <strain evidence="2">CY1</strain>
    </source>
</reference>
<evidence type="ECO:0000313" key="2">
    <source>
        <dbReference type="Proteomes" id="UP000190626"/>
    </source>
</evidence>
<sequence length="77" mass="9598">MRKKQQRRQGSSIYTWQDGYWDSIVDYNGEHYSWEEWNEVIKCNTYDDRLYLEDLNDTYDDELIMLKNNTYEKLEIK</sequence>
<protein>
    <submittedName>
        <fullName evidence="1">Uncharacterized protein</fullName>
    </submittedName>
</protein>
<dbReference type="RefSeq" id="WP_079408735.1">
    <property type="nucleotide sequence ID" value="NZ_MBTG01000001.1"/>
</dbReference>
<proteinExistence type="predicted"/>
<gene>
    <name evidence="1" type="ORF">BC351_00415</name>
</gene>
<dbReference type="STRING" id="1469647.BC351_00415"/>
<organism evidence="1 2">
    <name type="scientific">Paenibacillus ferrarius</name>
    <dbReference type="NCBI Taxonomy" id="1469647"/>
    <lineage>
        <taxon>Bacteria</taxon>
        <taxon>Bacillati</taxon>
        <taxon>Bacillota</taxon>
        <taxon>Bacilli</taxon>
        <taxon>Bacillales</taxon>
        <taxon>Paenibacillaceae</taxon>
        <taxon>Paenibacillus</taxon>
    </lineage>
</organism>
<comment type="caution">
    <text evidence="1">The sequence shown here is derived from an EMBL/GenBank/DDBJ whole genome shotgun (WGS) entry which is preliminary data.</text>
</comment>